<evidence type="ECO:0000313" key="3">
    <source>
        <dbReference type="EMBL" id="QWG05521.1"/>
    </source>
</evidence>
<keyword evidence="1" id="KW-0732">Signal</keyword>
<dbReference type="RefSeq" id="WP_169661828.1">
    <property type="nucleotide sequence ID" value="NZ_CP076133.1"/>
</dbReference>
<reference evidence="3 4" key="1">
    <citation type="submission" date="2021-05" db="EMBL/GenBank/DDBJ databases">
        <title>Comparative genomic studies on the polysaccharide-degrading batcterial strains of the Flammeovirga genus.</title>
        <authorList>
            <person name="Zewei F."/>
            <person name="Zheng Z."/>
            <person name="Yu L."/>
            <person name="Ruyue G."/>
            <person name="Yanhong M."/>
            <person name="Yuanyuan C."/>
            <person name="Jingyan G."/>
            <person name="Wenjun H."/>
        </authorList>
    </citation>
    <scope>NUCLEOTIDE SEQUENCE [LARGE SCALE GENOMIC DNA]</scope>
    <source>
        <strain evidence="3 4">NBRC:100898</strain>
    </source>
</reference>
<evidence type="ECO:0000313" key="4">
    <source>
        <dbReference type="Proteomes" id="UP000678679"/>
    </source>
</evidence>
<name>A0AAX1NDE0_9BACT</name>
<feature type="domain" description="Secretion system C-terminal sorting" evidence="2">
    <location>
        <begin position="232"/>
        <end position="291"/>
    </location>
</feature>
<dbReference type="InterPro" id="IPR026444">
    <property type="entry name" value="Secre_tail"/>
</dbReference>
<sequence>MKKYKQISALLWIMLFVSSLSVNVCAQDIFMGGNGGGDNSNSLMQSVNSTSHNFFMGGEGNGYASQTILETQNSTSYNIFKGGVSNGYALGNDLDVFGSVSHNIFTGGEAKGYAKNTVMVDEDYDLPIELGVFEVRNVQGKAFIRWTTLTEINNDYFVIEKSVDRRNWEIVTQIEGAGNSNNRLEYSTTDPSTSRGTSYYRLKQVDFDGQFTYSDIRIFNLENAPNIELYAYPNPVINELTILLDKDYHQLIQMYSINGEAIPLQIINQTDQDIRLNVSHLNKGFYVIRVGHLGVLKIVK</sequence>
<proteinExistence type="predicted"/>
<dbReference type="AlphaFoldDB" id="A0AAX1NDE0"/>
<feature type="signal peptide" evidence="1">
    <location>
        <begin position="1"/>
        <end position="26"/>
    </location>
</feature>
<keyword evidence="4" id="KW-1185">Reference proteome</keyword>
<dbReference type="Proteomes" id="UP000678679">
    <property type="component" value="Chromosome 2"/>
</dbReference>
<evidence type="ECO:0000259" key="2">
    <source>
        <dbReference type="Pfam" id="PF18962"/>
    </source>
</evidence>
<evidence type="ECO:0000256" key="1">
    <source>
        <dbReference type="SAM" id="SignalP"/>
    </source>
</evidence>
<dbReference type="Pfam" id="PF18962">
    <property type="entry name" value="Por_Secre_tail"/>
    <property type="match status" value="1"/>
</dbReference>
<dbReference type="NCBIfam" id="TIGR04183">
    <property type="entry name" value="Por_Secre_tail"/>
    <property type="match status" value="1"/>
</dbReference>
<dbReference type="EMBL" id="CP076133">
    <property type="protein sequence ID" value="QWG05521.1"/>
    <property type="molecule type" value="Genomic_DNA"/>
</dbReference>
<accession>A0AAX1NDE0</accession>
<dbReference type="KEGG" id="fya:KMW28_24180"/>
<organism evidence="3 4">
    <name type="scientific">Flammeovirga yaeyamensis</name>
    <dbReference type="NCBI Taxonomy" id="367791"/>
    <lineage>
        <taxon>Bacteria</taxon>
        <taxon>Pseudomonadati</taxon>
        <taxon>Bacteroidota</taxon>
        <taxon>Cytophagia</taxon>
        <taxon>Cytophagales</taxon>
        <taxon>Flammeovirgaceae</taxon>
        <taxon>Flammeovirga</taxon>
    </lineage>
</organism>
<gene>
    <name evidence="3" type="ORF">KMW28_24180</name>
</gene>
<protein>
    <submittedName>
        <fullName evidence="3">T9SS type A sorting domain-containing protein</fullName>
    </submittedName>
</protein>
<feature type="chain" id="PRO_5043982110" evidence="1">
    <location>
        <begin position="27"/>
        <end position="300"/>
    </location>
</feature>